<dbReference type="RefSeq" id="WP_254092554.1">
    <property type="nucleotide sequence ID" value="NZ_JAHESC010000039.1"/>
</dbReference>
<gene>
    <name evidence="3" type="ORF">KK078_22375</name>
</gene>
<evidence type="ECO:0000313" key="4">
    <source>
        <dbReference type="Proteomes" id="UP001319180"/>
    </source>
</evidence>
<feature type="region of interest" description="Disordered" evidence="1">
    <location>
        <begin position="20"/>
        <end position="64"/>
    </location>
</feature>
<proteinExistence type="predicted"/>
<reference evidence="3 4" key="1">
    <citation type="submission" date="2021-05" db="EMBL/GenBank/DDBJ databases">
        <title>A Polyphasic approach of four new species of the genus Ohtaekwangia: Ohtaekwangia histidinii sp. nov., Ohtaekwangia cretensis sp. nov., Ohtaekwangia indiensis sp. nov., Ohtaekwangia reichenbachii sp. nov. from diverse environment.</title>
        <authorList>
            <person name="Octaviana S."/>
        </authorList>
    </citation>
    <scope>NUCLEOTIDE SEQUENCE [LARGE SCALE GENOMIC DNA]</scope>
    <source>
        <strain evidence="3 4">PWU37</strain>
    </source>
</reference>
<dbReference type="AlphaFoldDB" id="A0AAP2DC50"/>
<dbReference type="Proteomes" id="UP001319180">
    <property type="component" value="Unassembled WGS sequence"/>
</dbReference>
<evidence type="ECO:0000313" key="3">
    <source>
        <dbReference type="EMBL" id="MBT1689328.1"/>
    </source>
</evidence>
<feature type="chain" id="PRO_5042820508" evidence="2">
    <location>
        <begin position="23"/>
        <end position="64"/>
    </location>
</feature>
<sequence>MRKIFCLSVLVTFMLSSCGTTKVPPGQAKKVTNPPPGQVKKMTGSKSAAPYAPGQQKKAGKKKG</sequence>
<dbReference type="PROSITE" id="PS51257">
    <property type="entry name" value="PROKAR_LIPOPROTEIN"/>
    <property type="match status" value="1"/>
</dbReference>
<dbReference type="EMBL" id="JAHESC010000039">
    <property type="protein sequence ID" value="MBT1689328.1"/>
    <property type="molecule type" value="Genomic_DNA"/>
</dbReference>
<feature type="signal peptide" evidence="2">
    <location>
        <begin position="1"/>
        <end position="22"/>
    </location>
</feature>
<protein>
    <submittedName>
        <fullName evidence="3">Uncharacterized protein</fullName>
    </submittedName>
</protein>
<evidence type="ECO:0000256" key="1">
    <source>
        <dbReference type="SAM" id="MobiDB-lite"/>
    </source>
</evidence>
<evidence type="ECO:0000256" key="2">
    <source>
        <dbReference type="SAM" id="SignalP"/>
    </source>
</evidence>
<accession>A0AAP2DC50</accession>
<keyword evidence="4" id="KW-1185">Reference proteome</keyword>
<comment type="caution">
    <text evidence="3">The sequence shown here is derived from an EMBL/GenBank/DDBJ whole genome shotgun (WGS) entry which is preliminary data.</text>
</comment>
<organism evidence="3 4">
    <name type="scientific">Dawidia soli</name>
    <dbReference type="NCBI Taxonomy" id="2782352"/>
    <lineage>
        <taxon>Bacteria</taxon>
        <taxon>Pseudomonadati</taxon>
        <taxon>Bacteroidota</taxon>
        <taxon>Cytophagia</taxon>
        <taxon>Cytophagales</taxon>
        <taxon>Chryseotaleaceae</taxon>
        <taxon>Dawidia</taxon>
    </lineage>
</organism>
<name>A0AAP2DC50_9BACT</name>
<keyword evidence="2" id="KW-0732">Signal</keyword>